<organism evidence="2 3">
    <name type="scientific">Herbiconiux oxytropis</name>
    <dbReference type="NCBI Taxonomy" id="2970915"/>
    <lineage>
        <taxon>Bacteria</taxon>
        <taxon>Bacillati</taxon>
        <taxon>Actinomycetota</taxon>
        <taxon>Actinomycetes</taxon>
        <taxon>Micrococcales</taxon>
        <taxon>Microbacteriaceae</taxon>
        <taxon>Herbiconiux</taxon>
    </lineage>
</organism>
<dbReference type="PANTHER" id="PTHR38813">
    <property type="match status" value="1"/>
</dbReference>
<sequence length="92" mass="10458">MTYRIELRPAAVRALKKIDHQDRDRIRGAIALLGENPRPPGAKALQGRPGLRVRIGDYRITYTVDDEILVVAVIMHTPRPHEQPAGRTERRT</sequence>
<keyword evidence="3" id="KW-1185">Reference proteome</keyword>
<name>A0AA41XJF5_9MICO</name>
<proteinExistence type="predicted"/>
<dbReference type="AlphaFoldDB" id="A0AA41XJF5"/>
<dbReference type="SUPFAM" id="SSF143011">
    <property type="entry name" value="RelE-like"/>
    <property type="match status" value="1"/>
</dbReference>
<protein>
    <submittedName>
        <fullName evidence="2">Type II toxin-antitoxin system RelE/ParE family toxin</fullName>
    </submittedName>
</protein>
<dbReference type="InterPro" id="IPR007712">
    <property type="entry name" value="RelE/ParE_toxin"/>
</dbReference>
<dbReference type="Proteomes" id="UP001165587">
    <property type="component" value="Unassembled WGS sequence"/>
</dbReference>
<dbReference type="InterPro" id="IPR035093">
    <property type="entry name" value="RelE/ParE_toxin_dom_sf"/>
</dbReference>
<keyword evidence="1" id="KW-1277">Toxin-antitoxin system</keyword>
<reference evidence="2" key="1">
    <citation type="submission" date="2022-08" db="EMBL/GenBank/DDBJ databases">
        <authorList>
            <person name="Deng Y."/>
            <person name="Han X.-F."/>
            <person name="Zhang Y.-Q."/>
        </authorList>
    </citation>
    <scope>NUCLEOTIDE SEQUENCE</scope>
    <source>
        <strain evidence="2">CPCC 203407</strain>
    </source>
</reference>
<evidence type="ECO:0000256" key="1">
    <source>
        <dbReference type="ARBA" id="ARBA00022649"/>
    </source>
</evidence>
<gene>
    <name evidence="2" type="ORF">N1028_18780</name>
</gene>
<evidence type="ECO:0000313" key="2">
    <source>
        <dbReference type="EMBL" id="MCS5727948.1"/>
    </source>
</evidence>
<dbReference type="PANTHER" id="PTHR38813:SF1">
    <property type="entry name" value="TOXIN RELE1-RELATED"/>
    <property type="match status" value="1"/>
</dbReference>
<dbReference type="RefSeq" id="WP_259531049.1">
    <property type="nucleotide sequence ID" value="NZ_JANLCK010000017.1"/>
</dbReference>
<accession>A0AA41XJF5</accession>
<dbReference type="Gene3D" id="3.30.2310.20">
    <property type="entry name" value="RelE-like"/>
    <property type="match status" value="1"/>
</dbReference>
<evidence type="ECO:0000313" key="3">
    <source>
        <dbReference type="Proteomes" id="UP001165587"/>
    </source>
</evidence>
<comment type="caution">
    <text evidence="2">The sequence shown here is derived from an EMBL/GenBank/DDBJ whole genome shotgun (WGS) entry which is preliminary data.</text>
</comment>
<dbReference type="EMBL" id="JANLCK010000017">
    <property type="protein sequence ID" value="MCS5727948.1"/>
    <property type="molecule type" value="Genomic_DNA"/>
</dbReference>
<dbReference type="InterPro" id="IPR052747">
    <property type="entry name" value="TA_system_RelE_toxin"/>
</dbReference>
<dbReference type="Pfam" id="PF05016">
    <property type="entry name" value="ParE_toxin"/>
    <property type="match status" value="1"/>
</dbReference>